<reference evidence="10 11" key="1">
    <citation type="submission" date="2020-08" db="EMBL/GenBank/DDBJ databases">
        <title>Genome public.</title>
        <authorList>
            <person name="Liu C."/>
            <person name="Sun Q."/>
        </authorList>
    </citation>
    <scope>NUCLEOTIDE SEQUENCE [LARGE SCALE GENOMIC DNA]</scope>
    <source>
        <strain evidence="10 11">BX1</strain>
    </source>
</reference>
<name>A0ABR7NKT0_9FIRM</name>
<accession>A0ABR7NKT0</accession>
<comment type="similarity">
    <text evidence="2 9">Belongs to the SecG family.</text>
</comment>
<feature type="transmembrane region" description="Helical" evidence="9">
    <location>
        <begin position="6"/>
        <end position="25"/>
    </location>
</feature>
<evidence type="ECO:0000256" key="3">
    <source>
        <dbReference type="ARBA" id="ARBA00022448"/>
    </source>
</evidence>
<evidence type="ECO:0000256" key="1">
    <source>
        <dbReference type="ARBA" id="ARBA00004141"/>
    </source>
</evidence>
<comment type="subcellular location">
    <subcellularLocation>
        <location evidence="9">Cell membrane</location>
        <topology evidence="9">Multi-pass membrane protein</topology>
    </subcellularLocation>
    <subcellularLocation>
        <location evidence="1">Membrane</location>
        <topology evidence="1">Multi-pass membrane protein</topology>
    </subcellularLocation>
</comment>
<keyword evidence="6 9" id="KW-1133">Transmembrane helix</keyword>
<evidence type="ECO:0000256" key="7">
    <source>
        <dbReference type="ARBA" id="ARBA00023010"/>
    </source>
</evidence>
<keyword evidence="11" id="KW-1185">Reference proteome</keyword>
<proteinExistence type="inferred from homology"/>
<keyword evidence="8 9" id="KW-0472">Membrane</keyword>
<dbReference type="Pfam" id="PF03840">
    <property type="entry name" value="SecG"/>
    <property type="match status" value="1"/>
</dbReference>
<comment type="caution">
    <text evidence="10">The sequence shown here is derived from an EMBL/GenBank/DDBJ whole genome shotgun (WGS) entry which is preliminary data.</text>
</comment>
<evidence type="ECO:0000313" key="11">
    <source>
        <dbReference type="Proteomes" id="UP000658131"/>
    </source>
</evidence>
<evidence type="ECO:0000256" key="5">
    <source>
        <dbReference type="ARBA" id="ARBA00022927"/>
    </source>
</evidence>
<keyword evidence="7 9" id="KW-0811">Translocation</keyword>
<evidence type="ECO:0000256" key="9">
    <source>
        <dbReference type="RuleBase" id="RU365087"/>
    </source>
</evidence>
<gene>
    <name evidence="10" type="primary">secG</name>
    <name evidence="10" type="ORF">H8717_11475</name>
</gene>
<evidence type="ECO:0000256" key="8">
    <source>
        <dbReference type="ARBA" id="ARBA00023136"/>
    </source>
</evidence>
<keyword evidence="5 9" id="KW-0653">Protein transport</keyword>
<keyword evidence="4 9" id="KW-0812">Transmembrane</keyword>
<sequence>MGMLEIVGGFLLIAVCAVIIVAVTAQESKSGLGTISGESTGTFFDKNRGKTKEAMLVRASTVSGVALAVITLVVVIVSTH</sequence>
<evidence type="ECO:0000313" key="10">
    <source>
        <dbReference type="EMBL" id="MBC8577023.1"/>
    </source>
</evidence>
<dbReference type="EMBL" id="JACRTB010000020">
    <property type="protein sequence ID" value="MBC8577023.1"/>
    <property type="molecule type" value="Genomic_DNA"/>
</dbReference>
<evidence type="ECO:0000256" key="6">
    <source>
        <dbReference type="ARBA" id="ARBA00022989"/>
    </source>
</evidence>
<organism evidence="10 11">
    <name type="scientific">Yanshouia hominis</name>
    <dbReference type="NCBI Taxonomy" id="2763673"/>
    <lineage>
        <taxon>Bacteria</taxon>
        <taxon>Bacillati</taxon>
        <taxon>Bacillota</taxon>
        <taxon>Clostridia</taxon>
        <taxon>Eubacteriales</taxon>
        <taxon>Oscillospiraceae</taxon>
        <taxon>Yanshouia</taxon>
    </lineage>
</organism>
<dbReference type="RefSeq" id="WP_177343490.1">
    <property type="nucleotide sequence ID" value="NZ_JACRTB010000020.1"/>
</dbReference>
<evidence type="ECO:0000256" key="4">
    <source>
        <dbReference type="ARBA" id="ARBA00022692"/>
    </source>
</evidence>
<evidence type="ECO:0000256" key="2">
    <source>
        <dbReference type="ARBA" id="ARBA00008445"/>
    </source>
</evidence>
<feature type="transmembrane region" description="Helical" evidence="9">
    <location>
        <begin position="56"/>
        <end position="77"/>
    </location>
</feature>
<dbReference type="NCBIfam" id="TIGR00810">
    <property type="entry name" value="secG"/>
    <property type="match status" value="1"/>
</dbReference>
<protein>
    <recommendedName>
        <fullName evidence="9">Protein-export membrane protein SecG</fullName>
    </recommendedName>
</protein>
<keyword evidence="3 9" id="KW-0813">Transport</keyword>
<keyword evidence="9" id="KW-1003">Cell membrane</keyword>
<comment type="function">
    <text evidence="9">Involved in protein export. Participates in an early event of protein translocation.</text>
</comment>
<dbReference type="InterPro" id="IPR004692">
    <property type="entry name" value="SecG"/>
</dbReference>
<dbReference type="Proteomes" id="UP000658131">
    <property type="component" value="Unassembled WGS sequence"/>
</dbReference>